<dbReference type="AlphaFoldDB" id="A0AA88YSR2"/>
<dbReference type="EMBL" id="VSWD01000002">
    <property type="protein sequence ID" value="KAK3107742.1"/>
    <property type="molecule type" value="Genomic_DNA"/>
</dbReference>
<proteinExistence type="predicted"/>
<evidence type="ECO:0000313" key="1">
    <source>
        <dbReference type="EMBL" id="KAK3107742.1"/>
    </source>
</evidence>
<accession>A0AA88YSR2</accession>
<name>A0AA88YSR2_PINIB</name>
<comment type="caution">
    <text evidence="1">The sequence shown here is derived from an EMBL/GenBank/DDBJ whole genome shotgun (WGS) entry which is preliminary data.</text>
</comment>
<dbReference type="Proteomes" id="UP001186944">
    <property type="component" value="Unassembled WGS sequence"/>
</dbReference>
<protein>
    <submittedName>
        <fullName evidence="1">Uncharacterized protein</fullName>
    </submittedName>
</protein>
<organism evidence="1 2">
    <name type="scientific">Pinctada imbricata</name>
    <name type="common">Atlantic pearl-oyster</name>
    <name type="synonym">Pinctada martensii</name>
    <dbReference type="NCBI Taxonomy" id="66713"/>
    <lineage>
        <taxon>Eukaryota</taxon>
        <taxon>Metazoa</taxon>
        <taxon>Spiralia</taxon>
        <taxon>Lophotrochozoa</taxon>
        <taxon>Mollusca</taxon>
        <taxon>Bivalvia</taxon>
        <taxon>Autobranchia</taxon>
        <taxon>Pteriomorphia</taxon>
        <taxon>Pterioida</taxon>
        <taxon>Pterioidea</taxon>
        <taxon>Pteriidae</taxon>
        <taxon>Pinctada</taxon>
    </lineage>
</organism>
<reference evidence="1" key="1">
    <citation type="submission" date="2019-08" db="EMBL/GenBank/DDBJ databases">
        <title>The improved chromosome-level genome for the pearl oyster Pinctada fucata martensii using PacBio sequencing and Hi-C.</title>
        <authorList>
            <person name="Zheng Z."/>
        </authorList>
    </citation>
    <scope>NUCLEOTIDE SEQUENCE</scope>
    <source>
        <strain evidence="1">ZZ-2019</strain>
        <tissue evidence="1">Adductor muscle</tissue>
    </source>
</reference>
<keyword evidence="2" id="KW-1185">Reference proteome</keyword>
<evidence type="ECO:0000313" key="2">
    <source>
        <dbReference type="Proteomes" id="UP001186944"/>
    </source>
</evidence>
<sequence>MASGEVKNKAKEVTNNELKEIMTSLIDKLDKKIESRMKFVEETLGRNVKKLETFENDIADLKVSMGNQDQRIIELETKESEMTEINSLLERIEKLENVIEYNEYRSRKYNVLLYGIKKNDYEDVNKVVTGFLINELKIPKEEIESMIICNAHRIPRHQSTLIGEDD</sequence>
<gene>
    <name evidence="1" type="ORF">FSP39_021261</name>
</gene>